<dbReference type="SUPFAM" id="SSF48264">
    <property type="entry name" value="Cytochrome P450"/>
    <property type="match status" value="1"/>
</dbReference>
<dbReference type="InterPro" id="IPR001128">
    <property type="entry name" value="Cyt_P450"/>
</dbReference>
<accession>A0ABQ3VCQ1</accession>
<dbReference type="CDD" id="cd11032">
    <property type="entry name" value="P450_EryK-like"/>
    <property type="match status" value="1"/>
</dbReference>
<keyword evidence="2" id="KW-0560">Oxidoreductase</keyword>
<dbReference type="RefSeq" id="WP_201361557.1">
    <property type="nucleotide sequence ID" value="NZ_BNJJ01000004.1"/>
</dbReference>
<reference evidence="3 4" key="1">
    <citation type="journal article" date="2021" name="Int. J. Syst. Evol. Microbiol.">
        <title>Reticulibacter mediterranei gen. nov., sp. nov., within the new family Reticulibacteraceae fam. nov., and Ktedonospora formicarum gen. nov., sp. nov., Ktedonobacter robiniae sp. nov., Dictyobacter formicarum sp. nov. and Dictyobacter arantiisoli sp. nov., belonging to the class Ktedonobacteria.</title>
        <authorList>
            <person name="Yabe S."/>
            <person name="Zheng Y."/>
            <person name="Wang C.M."/>
            <person name="Sakai Y."/>
            <person name="Abe K."/>
            <person name="Yokota A."/>
            <person name="Donadio S."/>
            <person name="Cavaletti L."/>
            <person name="Monciardini P."/>
        </authorList>
    </citation>
    <scope>NUCLEOTIDE SEQUENCE [LARGE SCALE GENOMIC DNA]</scope>
    <source>
        <strain evidence="3 4">SOSP1-9</strain>
    </source>
</reference>
<dbReference type="PRINTS" id="PR00359">
    <property type="entry name" value="BP450"/>
</dbReference>
<dbReference type="Proteomes" id="UP000635565">
    <property type="component" value="Unassembled WGS sequence"/>
</dbReference>
<dbReference type="PROSITE" id="PS00086">
    <property type="entry name" value="CYTOCHROME_P450"/>
    <property type="match status" value="1"/>
</dbReference>
<sequence>MQQGSSQERWLAQLAWCKQMREQSPVYYDEQNHLWNLFRYENVVSTLADPATFSSRSMAPAQDSEESFLSSWLKGDITKMDPPQHRHFRGLVSQAFTPRVVEQMAPRIHEITSTLLDEVAAKGEMDLVSDLSAPLPIIVIAELLGVPPEDRNRFKDWSNTLIASTSATPADKARLKEVLPIFKEMFAYLQNFCQARREQPRNDLISHLTKAQFEGRMLDNDEILAFVTTLLVAGNITTTILLGNAIVCLNEHPDATAAIRADPSLLPSAIEEILRYRPPFTVTMRTTTRQVTIQGVTIPANQMVITWLLSANHDERQFPEPERFDIRRHPNRHQAFGHGIHFCIGAPLARLEARIALALLFERFPSLKIQPGAELEAYESPFINGVKNLPVSW</sequence>
<dbReference type="InterPro" id="IPR017972">
    <property type="entry name" value="Cyt_P450_CS"/>
</dbReference>
<comment type="similarity">
    <text evidence="1 2">Belongs to the cytochrome P450 family.</text>
</comment>
<gene>
    <name evidence="3" type="ORF">KSZ_19360</name>
</gene>
<dbReference type="Gene3D" id="1.10.630.10">
    <property type="entry name" value="Cytochrome P450"/>
    <property type="match status" value="1"/>
</dbReference>
<dbReference type="EMBL" id="BNJJ01000004">
    <property type="protein sequence ID" value="GHO83930.1"/>
    <property type="molecule type" value="Genomic_DNA"/>
</dbReference>
<dbReference type="InterPro" id="IPR036396">
    <property type="entry name" value="Cyt_P450_sf"/>
</dbReference>
<keyword evidence="2" id="KW-0503">Monooxygenase</keyword>
<evidence type="ECO:0000313" key="3">
    <source>
        <dbReference type="EMBL" id="GHO83930.1"/>
    </source>
</evidence>
<evidence type="ECO:0000313" key="4">
    <source>
        <dbReference type="Proteomes" id="UP000635565"/>
    </source>
</evidence>
<protein>
    <submittedName>
        <fullName evidence="3">Cytochrome P450</fullName>
    </submittedName>
</protein>
<dbReference type="Pfam" id="PF00067">
    <property type="entry name" value="p450"/>
    <property type="match status" value="1"/>
</dbReference>
<keyword evidence="2" id="KW-0479">Metal-binding</keyword>
<evidence type="ECO:0000256" key="1">
    <source>
        <dbReference type="ARBA" id="ARBA00010617"/>
    </source>
</evidence>
<proteinExistence type="inferred from homology"/>
<comment type="caution">
    <text evidence="3">The sequence shown here is derived from an EMBL/GenBank/DDBJ whole genome shotgun (WGS) entry which is preliminary data.</text>
</comment>
<evidence type="ECO:0000256" key="2">
    <source>
        <dbReference type="RuleBase" id="RU000461"/>
    </source>
</evidence>
<keyword evidence="2" id="KW-0349">Heme</keyword>
<keyword evidence="4" id="KW-1185">Reference proteome</keyword>
<name>A0ABQ3VCQ1_9CHLR</name>
<dbReference type="InterPro" id="IPR002397">
    <property type="entry name" value="Cyt_P450_B"/>
</dbReference>
<organism evidence="3 4">
    <name type="scientific">Dictyobacter formicarum</name>
    <dbReference type="NCBI Taxonomy" id="2778368"/>
    <lineage>
        <taxon>Bacteria</taxon>
        <taxon>Bacillati</taxon>
        <taxon>Chloroflexota</taxon>
        <taxon>Ktedonobacteria</taxon>
        <taxon>Ktedonobacterales</taxon>
        <taxon>Dictyobacteraceae</taxon>
        <taxon>Dictyobacter</taxon>
    </lineage>
</organism>
<dbReference type="PANTHER" id="PTHR46696">
    <property type="entry name" value="P450, PUTATIVE (EUROFUNG)-RELATED"/>
    <property type="match status" value="1"/>
</dbReference>
<dbReference type="PANTHER" id="PTHR46696:SF1">
    <property type="entry name" value="CYTOCHROME P450 YJIB-RELATED"/>
    <property type="match status" value="1"/>
</dbReference>
<keyword evidence="2" id="KW-0408">Iron</keyword>